<comment type="similarity">
    <text evidence="1">Belongs to the plant acyltransferase family.</text>
</comment>
<protein>
    <submittedName>
        <fullName evidence="2">Uncharacterized protein</fullName>
    </submittedName>
</protein>
<reference evidence="2 3" key="2">
    <citation type="submission" date="2024-10" db="EMBL/GenBank/DDBJ databases">
        <authorList>
            <person name="Ryan C."/>
        </authorList>
    </citation>
    <scope>NUCLEOTIDE SEQUENCE [LARGE SCALE GENOMIC DNA]</scope>
</reference>
<reference evidence="3" key="1">
    <citation type="submission" date="2024-06" db="EMBL/GenBank/DDBJ databases">
        <authorList>
            <person name="Ryan C."/>
        </authorList>
    </citation>
    <scope>NUCLEOTIDE SEQUENCE [LARGE SCALE GENOMIC DNA]</scope>
</reference>
<proteinExistence type="inferred from homology"/>
<gene>
    <name evidence="2" type="ORF">URODEC1_LOCUS71274</name>
</gene>
<keyword evidence="3" id="KW-1185">Reference proteome</keyword>
<dbReference type="Gene3D" id="3.30.559.10">
    <property type="entry name" value="Chloramphenicol acetyltransferase-like domain"/>
    <property type="match status" value="2"/>
</dbReference>
<dbReference type="PANTHER" id="PTHR31147">
    <property type="entry name" value="ACYL TRANSFERASE 4"/>
    <property type="match status" value="1"/>
</dbReference>
<dbReference type="AlphaFoldDB" id="A0ABC9C1F2"/>
<evidence type="ECO:0000313" key="2">
    <source>
        <dbReference type="EMBL" id="CAL5013187.1"/>
    </source>
</evidence>
<name>A0ABC9C1F2_9POAL</name>
<dbReference type="EMBL" id="OZ075138">
    <property type="protein sequence ID" value="CAL5013187.1"/>
    <property type="molecule type" value="Genomic_DNA"/>
</dbReference>
<organism evidence="2 3">
    <name type="scientific">Urochloa decumbens</name>
    <dbReference type="NCBI Taxonomy" id="240449"/>
    <lineage>
        <taxon>Eukaryota</taxon>
        <taxon>Viridiplantae</taxon>
        <taxon>Streptophyta</taxon>
        <taxon>Embryophyta</taxon>
        <taxon>Tracheophyta</taxon>
        <taxon>Spermatophyta</taxon>
        <taxon>Magnoliopsida</taxon>
        <taxon>Liliopsida</taxon>
        <taxon>Poales</taxon>
        <taxon>Poaceae</taxon>
        <taxon>PACMAD clade</taxon>
        <taxon>Panicoideae</taxon>
        <taxon>Panicodae</taxon>
        <taxon>Paniceae</taxon>
        <taxon>Melinidinae</taxon>
        <taxon>Urochloa</taxon>
    </lineage>
</organism>
<dbReference type="PANTHER" id="PTHR31147:SF61">
    <property type="entry name" value="ACYL TRANSFERASE 15"/>
    <property type="match status" value="1"/>
</dbReference>
<dbReference type="GO" id="GO:0016747">
    <property type="term" value="F:acyltransferase activity, transferring groups other than amino-acyl groups"/>
    <property type="evidence" value="ECO:0007669"/>
    <property type="project" value="UniProtKB-ARBA"/>
</dbReference>
<sequence>MHPNQSINTTHRTMSVLVRKLSPCVVRPSEPASMSGSTTIELSSFDKGLEKIQATALLMFEHPIHEVANTIKGALSRALVHYYPIAGRIVAGDDDGNGVHIQCNGEGVAFVSASADCALKEAMFLDRSHGARMLLDDLAIFCPAAGKGLGPADPLLMMQVTEFSCGGFVLGVTWNHAIADGAGMAQFLQAVGELANGLPSPSIVPVRWDDSLPRPPASPKMNLKPLDDLRWLEFTIPSRSINQIKAEFKERFPDSQPCTKFEAASGVLWQCRTRAMVCSPETPAFFMFLANVRNHVLGAKKGYYGNCTKAELIMATSGAVADGDIVDLVKMIKDSKEKIGEQFRKKEISNDPQQEVGDQMQQLAQLQYNMLIVTSWGNLAFDEIDFGSGRPARVTTLGEDKPSFPVCAVCLPWKAKHDGVNVLSAIVKEEHVDGFLGELARFT</sequence>
<accession>A0ABC9C1F2</accession>
<evidence type="ECO:0000313" key="3">
    <source>
        <dbReference type="Proteomes" id="UP001497457"/>
    </source>
</evidence>
<evidence type="ECO:0000256" key="1">
    <source>
        <dbReference type="ARBA" id="ARBA00009861"/>
    </source>
</evidence>
<dbReference type="Pfam" id="PF02458">
    <property type="entry name" value="Transferase"/>
    <property type="match status" value="1"/>
</dbReference>
<dbReference type="InterPro" id="IPR050898">
    <property type="entry name" value="Plant_acyltransferase"/>
</dbReference>
<dbReference type="Proteomes" id="UP001497457">
    <property type="component" value="Chromosome 28b"/>
</dbReference>
<dbReference type="InterPro" id="IPR023213">
    <property type="entry name" value="CAT-like_dom_sf"/>
</dbReference>